<dbReference type="HAMAP" id="MF_01448">
    <property type="entry name" value="UPF0473"/>
    <property type="match status" value="2"/>
</dbReference>
<gene>
    <name evidence="3" type="ordered locus">Bsph_3868</name>
</gene>
<name>B1HUJ9_LYSSC</name>
<dbReference type="EMBL" id="CP000817">
    <property type="protein sequence ID" value="ACA41344.1"/>
    <property type="molecule type" value="Genomic_DNA"/>
</dbReference>
<evidence type="ECO:0000313" key="3">
    <source>
        <dbReference type="EMBL" id="ACA41344.1"/>
    </source>
</evidence>
<dbReference type="PANTHER" id="PTHR40066:SF1">
    <property type="entry name" value="UPF0473 PROTEIN CBO2561_CLC_2432"/>
    <property type="match status" value="1"/>
</dbReference>
<dbReference type="EnsemblBacteria" id="ACA41344">
    <property type="protein sequence ID" value="ACA41344"/>
    <property type="gene ID" value="Bsph_3868"/>
</dbReference>
<evidence type="ECO:0000313" key="4">
    <source>
        <dbReference type="Proteomes" id="UP000002164"/>
    </source>
</evidence>
<dbReference type="Proteomes" id="UP000002164">
    <property type="component" value="Chromosome"/>
</dbReference>
<accession>B1HUJ9</accession>
<dbReference type="InterPro" id="IPR009711">
    <property type="entry name" value="UPF0473"/>
</dbReference>
<dbReference type="Pfam" id="PF06949">
    <property type="entry name" value="DUF1292"/>
    <property type="match status" value="2"/>
</dbReference>
<proteinExistence type="inferred from homology"/>
<comment type="similarity">
    <text evidence="1 2">Belongs to the UPF0473 family.</text>
</comment>
<dbReference type="HOGENOM" id="CLU_1569678_0_0_9"/>
<organism evidence="3 4">
    <name type="scientific">Lysinibacillus sphaericus (strain C3-41)</name>
    <dbReference type="NCBI Taxonomy" id="444177"/>
    <lineage>
        <taxon>Bacteria</taxon>
        <taxon>Bacillati</taxon>
        <taxon>Bacillota</taxon>
        <taxon>Bacilli</taxon>
        <taxon>Bacillales</taxon>
        <taxon>Bacillaceae</taxon>
        <taxon>Lysinibacillus</taxon>
    </lineage>
</organism>
<dbReference type="KEGG" id="lsp:Bsph_3868"/>
<reference evidence="3 4" key="1">
    <citation type="journal article" date="2008" name="J. Bacteriol.">
        <title>Complete genome sequence of the mosquitocidal bacterium Bacillus sphaericus C3-41 and comparison with those of closely related Bacillus species.</title>
        <authorList>
            <person name="Hu X."/>
            <person name="Fan W."/>
            <person name="Han B."/>
            <person name="Liu H."/>
            <person name="Zheng D."/>
            <person name="Li Q."/>
            <person name="Dong W."/>
            <person name="Yan J."/>
            <person name="Gao M."/>
            <person name="Berry C."/>
            <person name="Yuan Z."/>
        </authorList>
    </citation>
    <scope>NUCLEOTIDE SEQUENCE [LARGE SCALE GENOMIC DNA]</scope>
    <source>
        <strain evidence="3 4">C3-41</strain>
    </source>
</reference>
<dbReference type="PANTHER" id="PTHR40066">
    <property type="entry name" value="UPF0473 PROTEIN CBO2561/CLC_2432"/>
    <property type="match status" value="1"/>
</dbReference>
<protein>
    <recommendedName>
        <fullName evidence="2">UPF0473 protein Bsph_3868</fullName>
    </recommendedName>
</protein>
<dbReference type="AlphaFoldDB" id="B1HUJ9"/>
<evidence type="ECO:0000256" key="2">
    <source>
        <dbReference type="HAMAP-Rule" id="MF_01448"/>
    </source>
</evidence>
<evidence type="ECO:0000256" key="1">
    <source>
        <dbReference type="ARBA" id="ARBA00008439"/>
    </source>
</evidence>
<sequence length="188" mass="21517">MVNNKKLSEGAIRMNEETQEFMMIDENGKEQHCHVVFTFDAADKSYVLFSMLDANGEEIPGDLSAMTFDYDDNNGEMTNLQPVKTDAEWEMINEVVLTLLDEFEEEPQLITVINEDGTDQVCEVIHTFTSEQFGKSYVLYVPATDEPMDEREIFASQYLAGNDGSIEELLPIETDEEWVYVEDILNEL</sequence>